<name>A0AAE0MGH7_9PEZI</name>
<dbReference type="AlphaFoldDB" id="A0AAE0MGH7"/>
<reference evidence="2" key="2">
    <citation type="submission" date="2023-06" db="EMBL/GenBank/DDBJ databases">
        <authorList>
            <consortium name="Lawrence Berkeley National Laboratory"/>
            <person name="Haridas S."/>
            <person name="Hensen N."/>
            <person name="Bonometti L."/>
            <person name="Westerberg I."/>
            <person name="Brannstrom I.O."/>
            <person name="Guillou S."/>
            <person name="Cros-Aarteil S."/>
            <person name="Calhoun S."/>
            <person name="Kuo A."/>
            <person name="Mondo S."/>
            <person name="Pangilinan J."/>
            <person name="Riley R."/>
            <person name="Labutti K."/>
            <person name="Andreopoulos B."/>
            <person name="Lipzen A."/>
            <person name="Chen C."/>
            <person name="Yanf M."/>
            <person name="Daum C."/>
            <person name="Ng V."/>
            <person name="Clum A."/>
            <person name="Steindorff A."/>
            <person name="Ohm R."/>
            <person name="Martin F."/>
            <person name="Silar P."/>
            <person name="Natvig D."/>
            <person name="Lalanne C."/>
            <person name="Gautier V."/>
            <person name="Ament-Velasquez S.L."/>
            <person name="Kruys A."/>
            <person name="Hutchinson M.I."/>
            <person name="Powell A.J."/>
            <person name="Barry K."/>
            <person name="Miller A.N."/>
            <person name="Grigoriev I.V."/>
            <person name="Debuchy R."/>
            <person name="Gladieux P."/>
            <person name="Thoren M.H."/>
            <person name="Johannesson H."/>
        </authorList>
    </citation>
    <scope>NUCLEOTIDE SEQUENCE</scope>
    <source>
        <strain evidence="2">SMH4131-1</strain>
    </source>
</reference>
<organism evidence="2 3">
    <name type="scientific">Cercophora scortea</name>
    <dbReference type="NCBI Taxonomy" id="314031"/>
    <lineage>
        <taxon>Eukaryota</taxon>
        <taxon>Fungi</taxon>
        <taxon>Dikarya</taxon>
        <taxon>Ascomycota</taxon>
        <taxon>Pezizomycotina</taxon>
        <taxon>Sordariomycetes</taxon>
        <taxon>Sordariomycetidae</taxon>
        <taxon>Sordariales</taxon>
        <taxon>Lasiosphaeriaceae</taxon>
        <taxon>Cercophora</taxon>
    </lineage>
</organism>
<feature type="region of interest" description="Disordered" evidence="1">
    <location>
        <begin position="1"/>
        <end position="26"/>
    </location>
</feature>
<evidence type="ECO:0000313" key="2">
    <source>
        <dbReference type="EMBL" id="KAK3331697.1"/>
    </source>
</evidence>
<dbReference type="Proteomes" id="UP001286456">
    <property type="component" value="Unassembled WGS sequence"/>
</dbReference>
<proteinExistence type="predicted"/>
<accession>A0AAE0MGH7</accession>
<evidence type="ECO:0000313" key="3">
    <source>
        <dbReference type="Proteomes" id="UP001286456"/>
    </source>
</evidence>
<protein>
    <submittedName>
        <fullName evidence="2">Uncharacterized protein</fullName>
    </submittedName>
</protein>
<feature type="region of interest" description="Disordered" evidence="1">
    <location>
        <begin position="331"/>
        <end position="374"/>
    </location>
</feature>
<evidence type="ECO:0000256" key="1">
    <source>
        <dbReference type="SAM" id="MobiDB-lite"/>
    </source>
</evidence>
<gene>
    <name evidence="2" type="ORF">B0T19DRAFT_482143</name>
</gene>
<reference evidence="2" key="1">
    <citation type="journal article" date="2023" name="Mol. Phylogenet. Evol.">
        <title>Genome-scale phylogeny and comparative genomics of the fungal order Sordariales.</title>
        <authorList>
            <person name="Hensen N."/>
            <person name="Bonometti L."/>
            <person name="Westerberg I."/>
            <person name="Brannstrom I.O."/>
            <person name="Guillou S."/>
            <person name="Cros-Aarteil S."/>
            <person name="Calhoun S."/>
            <person name="Haridas S."/>
            <person name="Kuo A."/>
            <person name="Mondo S."/>
            <person name="Pangilinan J."/>
            <person name="Riley R."/>
            <person name="LaButti K."/>
            <person name="Andreopoulos B."/>
            <person name="Lipzen A."/>
            <person name="Chen C."/>
            <person name="Yan M."/>
            <person name="Daum C."/>
            <person name="Ng V."/>
            <person name="Clum A."/>
            <person name="Steindorff A."/>
            <person name="Ohm R.A."/>
            <person name="Martin F."/>
            <person name="Silar P."/>
            <person name="Natvig D.O."/>
            <person name="Lalanne C."/>
            <person name="Gautier V."/>
            <person name="Ament-Velasquez S.L."/>
            <person name="Kruys A."/>
            <person name="Hutchinson M.I."/>
            <person name="Powell A.J."/>
            <person name="Barry K."/>
            <person name="Miller A.N."/>
            <person name="Grigoriev I.V."/>
            <person name="Debuchy R."/>
            <person name="Gladieux P."/>
            <person name="Hiltunen Thoren M."/>
            <person name="Johannesson H."/>
        </authorList>
    </citation>
    <scope>NUCLEOTIDE SEQUENCE</scope>
    <source>
        <strain evidence="2">SMH4131-1</strain>
    </source>
</reference>
<dbReference type="EMBL" id="JAUEPO010000002">
    <property type="protein sequence ID" value="KAK3331697.1"/>
    <property type="molecule type" value="Genomic_DNA"/>
</dbReference>
<keyword evidence="3" id="KW-1185">Reference proteome</keyword>
<comment type="caution">
    <text evidence="2">The sequence shown here is derived from an EMBL/GenBank/DDBJ whole genome shotgun (WGS) entry which is preliminary data.</text>
</comment>
<feature type="compositionally biased region" description="Basic and acidic residues" evidence="1">
    <location>
        <begin position="331"/>
        <end position="362"/>
    </location>
</feature>
<sequence length="374" mass="42330">MPHLKPYPRDRDSSTYGSSSSAANEGRECHVDGCFHKHCYAKVDGRRVYSRFCILHRCQKTVPNNPGYHCPFAKEERDSFCRNHMTCGDYNCLERGEYEGEARNLPWFCNALPTCPNQASPETNRCSEHRVTTTRRRTCKAPNCDKTPRRRRDDSSELEDECEEHWNKCIFAGCGRFRHEAGAGPYCHRCTMDNCPTSIPSPPPGATGTTTTTPVFCHNHACQTPKCPRSRLNTLTTFCQDHICARADGKCTRQGADGVGSFCAVHECREPTCHNEARFENGFCEEKHACVEARCSRGRIVVDDGEFGEGEVPARCLRHERMFWRAEGRREVEEEMTRGKEEEQLQQRRGREAARRRVERRGSGPARGAAGGVG</sequence>